<dbReference type="RefSeq" id="WP_168519050.1">
    <property type="nucleotide sequence ID" value="NZ_JAAXLS010000019.1"/>
</dbReference>
<keyword evidence="1" id="KW-0964">Secreted</keyword>
<proteinExistence type="inferred from homology"/>
<dbReference type="Gene3D" id="1.20.141.10">
    <property type="entry name" value="Chitosanase, subunit A, domain 1"/>
    <property type="match status" value="1"/>
</dbReference>
<evidence type="ECO:0000313" key="2">
    <source>
        <dbReference type="EMBL" id="NKQ56011.1"/>
    </source>
</evidence>
<dbReference type="SUPFAM" id="SSF53955">
    <property type="entry name" value="Lysozyme-like"/>
    <property type="match status" value="1"/>
</dbReference>
<keyword evidence="1" id="KW-0326">Glycosidase</keyword>
<dbReference type="PROSITE" id="PS51318">
    <property type="entry name" value="TAT"/>
    <property type="match status" value="1"/>
</dbReference>
<comment type="similarity">
    <text evidence="1">Belongs to the glycosyl hydrolase 46 family.</text>
</comment>
<evidence type="ECO:0000256" key="1">
    <source>
        <dbReference type="PIRNR" id="PIRNR036551"/>
    </source>
</evidence>
<comment type="caution">
    <text evidence="2">The sequence shown here is derived from an EMBL/GenBank/DDBJ whole genome shotgun (WGS) entry which is preliminary data.</text>
</comment>
<dbReference type="InterPro" id="IPR006311">
    <property type="entry name" value="TAT_signal"/>
</dbReference>
<dbReference type="CDD" id="cd00978">
    <property type="entry name" value="chitosanase_GH46"/>
    <property type="match status" value="1"/>
</dbReference>
<dbReference type="Pfam" id="PF01374">
    <property type="entry name" value="Glyco_hydro_46"/>
    <property type="match status" value="1"/>
</dbReference>
<dbReference type="PROSITE" id="PS60000">
    <property type="entry name" value="CHITOSANASE_46_80"/>
    <property type="match status" value="1"/>
</dbReference>
<dbReference type="EC" id="3.2.1.132" evidence="1"/>
<comment type="subcellular location">
    <subcellularLocation>
        <location evidence="1">Secreted</location>
    </subcellularLocation>
</comment>
<organism evidence="2 3">
    <name type="scientific">Amycolatopsis acididurans</name>
    <dbReference type="NCBI Taxonomy" id="2724524"/>
    <lineage>
        <taxon>Bacteria</taxon>
        <taxon>Bacillati</taxon>
        <taxon>Actinomycetota</taxon>
        <taxon>Actinomycetes</taxon>
        <taxon>Pseudonocardiales</taxon>
        <taxon>Pseudonocardiaceae</taxon>
        <taxon>Amycolatopsis</taxon>
    </lineage>
</organism>
<dbReference type="EMBL" id="JAAXLS010000019">
    <property type="protein sequence ID" value="NKQ56011.1"/>
    <property type="molecule type" value="Genomic_DNA"/>
</dbReference>
<gene>
    <name evidence="2" type="ORF">HFP15_24330</name>
</gene>
<comment type="function">
    <text evidence="1">Aids in the defense against invading fungal pathogens by degrading their cell wall chitosan.</text>
</comment>
<dbReference type="PIRSF" id="PIRSF036551">
    <property type="entry name" value="Chitosanase"/>
    <property type="match status" value="1"/>
</dbReference>
<dbReference type="InterPro" id="IPR000400">
    <property type="entry name" value="Glyco_hydro_46"/>
</dbReference>
<dbReference type="InterPro" id="IPR023099">
    <property type="entry name" value="Glyco_hydro_46_N"/>
</dbReference>
<protein>
    <recommendedName>
        <fullName evidence="1">Chitosanase</fullName>
        <ecNumber evidence="1">3.2.1.132</ecNumber>
    </recommendedName>
</protein>
<reference evidence="2 3" key="1">
    <citation type="submission" date="2020-04" db="EMBL/GenBank/DDBJ databases">
        <title>Novel species.</title>
        <authorList>
            <person name="Teo W.F.A."/>
            <person name="Lipun K."/>
            <person name="Srisuk N."/>
            <person name="Duangmal K."/>
        </authorList>
    </citation>
    <scope>NUCLEOTIDE SEQUENCE [LARGE SCALE GENOMIC DNA]</scope>
    <source>
        <strain evidence="2 3">K13G38</strain>
    </source>
</reference>
<dbReference type="Proteomes" id="UP000715441">
    <property type="component" value="Unassembled WGS sequence"/>
</dbReference>
<keyword evidence="1" id="KW-0378">Hydrolase</keyword>
<sequence length="287" mass="30993">MAPAPHSPTGWDRRRFLLAPVLAAAALCAASCSNTGKPAAAALRCAPTEGSSAEMDATTKEIAQRLVSSAENSSLDWRAQYGYIEDIGDGRGYTAGIIGFTTGTGDLLDVVNRYARLAPGTALTRLVPALQRVRGGSSHQGLNDLPAAWRGAAADPLFQRAQNEERDQVYFDPAVARARADGLRPLGQFCYYDAIVVHGPGDDADSFGGIRQAALRLARPPAGGGDETAYLNAFLDVRRQVMRKEEAHADTSRIDTAQRRFLREGNLDLRPPLRWSVYGDDYELTCL</sequence>
<keyword evidence="3" id="KW-1185">Reference proteome</keyword>
<accession>A0ABX1JC66</accession>
<dbReference type="InterPro" id="IPR023346">
    <property type="entry name" value="Lysozyme-like_dom_sf"/>
</dbReference>
<evidence type="ECO:0000313" key="3">
    <source>
        <dbReference type="Proteomes" id="UP000715441"/>
    </source>
</evidence>
<dbReference type="Gene3D" id="3.30.386.10">
    <property type="entry name" value="Chitosanase, subunit A, domain 2"/>
    <property type="match status" value="1"/>
</dbReference>
<name>A0ABX1JC66_9PSEU</name>
<comment type="catalytic activity">
    <reaction evidence="1">
        <text>Endohydrolysis of beta-(1-&gt;4)-linkages between D-glucosamine residues in a partly acetylated chitosan.</text>
        <dbReference type="EC" id="3.2.1.132"/>
    </reaction>
</comment>